<feature type="region of interest" description="Disordered" evidence="4">
    <location>
        <begin position="667"/>
        <end position="693"/>
    </location>
</feature>
<dbReference type="Pfam" id="PF06978">
    <property type="entry name" value="POP1_N"/>
    <property type="match status" value="2"/>
</dbReference>
<evidence type="ECO:0000313" key="9">
    <source>
        <dbReference type="WBParaSite" id="ALUE_0000658701-mRNA-1"/>
    </source>
</evidence>
<dbReference type="WBParaSite" id="ALUE_0000658701-mRNA-1">
    <property type="protein sequence ID" value="ALUE_0000658701-mRNA-1"/>
    <property type="gene ID" value="ALUE_0000658701"/>
</dbReference>
<dbReference type="GO" id="GO:0005655">
    <property type="term" value="C:nucleolar ribonuclease P complex"/>
    <property type="evidence" value="ECO:0007669"/>
    <property type="project" value="InterPro"/>
</dbReference>
<evidence type="ECO:0000259" key="5">
    <source>
        <dbReference type="Pfam" id="PF06978"/>
    </source>
</evidence>
<feature type="compositionally biased region" description="Basic and acidic residues" evidence="4">
    <location>
        <begin position="667"/>
        <end position="676"/>
    </location>
</feature>
<feature type="domain" description="POPLD" evidence="6">
    <location>
        <begin position="474"/>
        <end position="567"/>
    </location>
</feature>
<dbReference type="Pfam" id="PF08170">
    <property type="entry name" value="POPLD"/>
    <property type="match status" value="1"/>
</dbReference>
<evidence type="ECO:0000256" key="4">
    <source>
        <dbReference type="SAM" id="MobiDB-lite"/>
    </source>
</evidence>
<sequence>MNDADGSKSDEERRDEGRPREINVLRFAKERVTQIAELLDAIDNRTLVSGEVTKGPRTALQRLPRHMRRRAMSYNIKRFPRSQRRFAASTVAASKHRKKPPSRLWRRRPRNLLLNYVRRQRKHIWLETHIWHAKRFHMANKWGYRMPLRSFQRAFRPTYRDAMRHCIVRDTSFLRCFQICCDKESELIDALRPLCAPSTSATFAFKPASDGRFEIPVLLYEPGKYPHGFIGPVRFAWTVESGDERALLIWCHPSHSTTVLKQLLETLKLTKEENVDSEESAEVKAPRSVDEWRLRSYRIRTDVYKGPSFKLFDLNDQLIRFRLHGPQSFPILRRVLRTVAKTDCREAWMQNFVRNNWFWNVRLRNVLSGELPDGTVLSLLVEDPRLSRPRRKMRPNEKFAKLNPPLPVDEIMHPRSEFWNLERRQNVLSVKMSESDLQKQRGSSFVPIRTSPAKIPVILIVRNSATGTSNTFTGVDLIAPGGFGSMEFWVALQYGTAHAAALRDQKSAEFEANRLNFPADIPDCIAGSDELKDECDELIEKYLSRPHNRRVRYWSSLSVKYPFSFEWDLLAADWFERQSDEDLLSKGRGAFVLRDRHQLVAIEKWIAGKGPQPDEIIRSNRMALVPVRIDALARGRPLRFALICAPLDDDFRAVAALPPDEKSLKIEEPKRCDSDKRRTRSTASNEACERVEEKERAKDVEDDYIELNCAEKEIPLSLNELFPDKEILKSRKRIAARRLKRQRSKAAKRRRKAEEASGDGSTQNEDNASTSKLTEIDPSDQIPYRESCSRLIIGRVVRGDYSFCSAKGRALGYCSLAALKVLRKGNVLFRNTTSKYYHPARLSILRTQPDL</sequence>
<accession>A0A9J2P9N7</accession>
<keyword evidence="8" id="KW-1185">Reference proteome</keyword>
<evidence type="ECO:0000259" key="7">
    <source>
        <dbReference type="Pfam" id="PF22770"/>
    </source>
</evidence>
<reference evidence="9" key="1">
    <citation type="submission" date="2023-03" db="UniProtKB">
        <authorList>
            <consortium name="WormBaseParasite"/>
        </authorList>
    </citation>
    <scope>IDENTIFICATION</scope>
</reference>
<dbReference type="PANTHER" id="PTHR22731">
    <property type="entry name" value="RIBONUCLEASES P/MRP PROTEIN SUBUNIT POP1"/>
    <property type="match status" value="1"/>
</dbReference>
<evidence type="ECO:0000256" key="3">
    <source>
        <dbReference type="ARBA" id="ARBA00023242"/>
    </source>
</evidence>
<keyword evidence="2" id="KW-0819">tRNA processing</keyword>
<organism evidence="8 9">
    <name type="scientific">Ascaris lumbricoides</name>
    <name type="common">Giant roundworm</name>
    <dbReference type="NCBI Taxonomy" id="6252"/>
    <lineage>
        <taxon>Eukaryota</taxon>
        <taxon>Metazoa</taxon>
        <taxon>Ecdysozoa</taxon>
        <taxon>Nematoda</taxon>
        <taxon>Chromadorea</taxon>
        <taxon>Rhabditida</taxon>
        <taxon>Spirurina</taxon>
        <taxon>Ascaridomorpha</taxon>
        <taxon>Ascaridoidea</taxon>
        <taxon>Ascarididae</taxon>
        <taxon>Ascaris</taxon>
    </lineage>
</organism>
<dbReference type="InterPro" id="IPR009723">
    <property type="entry name" value="Pop1_N"/>
</dbReference>
<comment type="subcellular location">
    <subcellularLocation>
        <location evidence="1">Nucleus</location>
    </subcellularLocation>
</comment>
<dbReference type="GO" id="GO:0000172">
    <property type="term" value="C:ribonuclease MRP complex"/>
    <property type="evidence" value="ECO:0007669"/>
    <property type="project" value="InterPro"/>
</dbReference>
<dbReference type="Proteomes" id="UP000036681">
    <property type="component" value="Unplaced"/>
</dbReference>
<evidence type="ECO:0000259" key="6">
    <source>
        <dbReference type="Pfam" id="PF08170"/>
    </source>
</evidence>
<name>A0A9J2P9N7_ASCLU</name>
<proteinExistence type="predicted"/>
<feature type="domain" description="POP1 C-terminal" evidence="7">
    <location>
        <begin position="623"/>
        <end position="845"/>
    </location>
</feature>
<dbReference type="PANTHER" id="PTHR22731:SF3">
    <property type="entry name" value="RIBONUCLEASES P_MRP PROTEIN SUBUNIT POP1"/>
    <property type="match status" value="1"/>
</dbReference>
<feature type="domain" description="Pop1 N-terminal" evidence="5">
    <location>
        <begin position="114"/>
        <end position="179"/>
    </location>
</feature>
<keyword evidence="3" id="KW-0539">Nucleus</keyword>
<feature type="domain" description="Pop1 N-terminal" evidence="5">
    <location>
        <begin position="57"/>
        <end position="96"/>
    </location>
</feature>
<feature type="compositionally biased region" description="Basic residues" evidence="4">
    <location>
        <begin position="738"/>
        <end position="751"/>
    </location>
</feature>
<evidence type="ECO:0000256" key="1">
    <source>
        <dbReference type="ARBA" id="ARBA00004123"/>
    </source>
</evidence>
<evidence type="ECO:0000313" key="8">
    <source>
        <dbReference type="Proteomes" id="UP000036681"/>
    </source>
</evidence>
<dbReference type="AlphaFoldDB" id="A0A9J2P9N7"/>
<dbReference type="Pfam" id="PF22770">
    <property type="entry name" value="POP1_C"/>
    <property type="match status" value="1"/>
</dbReference>
<dbReference type="GO" id="GO:0001682">
    <property type="term" value="P:tRNA 5'-leader removal"/>
    <property type="evidence" value="ECO:0007669"/>
    <property type="project" value="InterPro"/>
</dbReference>
<protein>
    <submittedName>
        <fullName evidence="9">Ribonucleases P/MRP protein subunit POP1</fullName>
    </submittedName>
</protein>
<dbReference type="InterPro" id="IPR012590">
    <property type="entry name" value="POPLD_dom"/>
</dbReference>
<evidence type="ECO:0000256" key="2">
    <source>
        <dbReference type="ARBA" id="ARBA00022694"/>
    </source>
</evidence>
<dbReference type="InterPro" id="IPR039182">
    <property type="entry name" value="Pop1"/>
</dbReference>
<feature type="compositionally biased region" description="Polar residues" evidence="4">
    <location>
        <begin position="759"/>
        <end position="773"/>
    </location>
</feature>
<dbReference type="InterPro" id="IPR055079">
    <property type="entry name" value="POP1_C"/>
</dbReference>
<feature type="region of interest" description="Disordered" evidence="4">
    <location>
        <begin position="738"/>
        <end position="776"/>
    </location>
</feature>